<dbReference type="InterPro" id="IPR023170">
    <property type="entry name" value="HhH_base_excis_C"/>
</dbReference>
<reference evidence="2 3" key="1">
    <citation type="submission" date="2020-01" db="EMBL/GenBank/DDBJ databases">
        <title>Insect and environment-associated Actinomycetes.</title>
        <authorList>
            <person name="Currrie C."/>
            <person name="Chevrette M."/>
            <person name="Carlson C."/>
            <person name="Stubbendieck R."/>
            <person name="Wendt-Pienkowski E."/>
        </authorList>
    </citation>
    <scope>NUCLEOTIDE SEQUENCE [LARGE SCALE GENOMIC DNA]</scope>
    <source>
        <strain evidence="2 3">SID14163</strain>
    </source>
</reference>
<feature type="non-terminal residue" evidence="2">
    <location>
        <position position="60"/>
    </location>
</feature>
<dbReference type="GO" id="GO:0006281">
    <property type="term" value="P:DNA repair"/>
    <property type="evidence" value="ECO:0007669"/>
    <property type="project" value="InterPro"/>
</dbReference>
<sequence length="60" mass="6506">MTAPTKPSPGGPSDPAPSGVPLHAPVIDWFDDHARDLPWRRPEAGAWGVMVSEFMLQQTP</sequence>
<dbReference type="SUPFAM" id="SSF48150">
    <property type="entry name" value="DNA-glycosylase"/>
    <property type="match status" value="1"/>
</dbReference>
<evidence type="ECO:0000256" key="1">
    <source>
        <dbReference type="SAM" id="MobiDB-lite"/>
    </source>
</evidence>
<dbReference type="AlphaFoldDB" id="A0A7K3PBW1"/>
<name>A0A7K3PBW1_9ACTN</name>
<dbReference type="EMBL" id="JAAGMA010000021">
    <property type="protein sequence ID" value="NEB07456.1"/>
    <property type="molecule type" value="Genomic_DNA"/>
</dbReference>
<evidence type="ECO:0000313" key="3">
    <source>
        <dbReference type="Proteomes" id="UP000470446"/>
    </source>
</evidence>
<feature type="compositionally biased region" description="Pro residues" evidence="1">
    <location>
        <begin position="1"/>
        <end position="15"/>
    </location>
</feature>
<feature type="region of interest" description="Disordered" evidence="1">
    <location>
        <begin position="1"/>
        <end position="24"/>
    </location>
</feature>
<gene>
    <name evidence="2" type="ORF">G3I32_00895</name>
</gene>
<dbReference type="Proteomes" id="UP000470446">
    <property type="component" value="Unassembled WGS sequence"/>
</dbReference>
<organism evidence="2 3">
    <name type="scientific">Streptomyces coelicoflavus</name>
    <dbReference type="NCBI Taxonomy" id="285562"/>
    <lineage>
        <taxon>Bacteria</taxon>
        <taxon>Bacillati</taxon>
        <taxon>Actinomycetota</taxon>
        <taxon>Actinomycetes</taxon>
        <taxon>Kitasatosporales</taxon>
        <taxon>Streptomycetaceae</taxon>
        <taxon>Streptomyces</taxon>
    </lineage>
</organism>
<dbReference type="InterPro" id="IPR011257">
    <property type="entry name" value="DNA_glycosylase"/>
</dbReference>
<protein>
    <submittedName>
        <fullName evidence="2">A/G-specific adenine glycosylase</fullName>
    </submittedName>
</protein>
<comment type="caution">
    <text evidence="2">The sequence shown here is derived from an EMBL/GenBank/DDBJ whole genome shotgun (WGS) entry which is preliminary data.</text>
</comment>
<accession>A0A7K3PBW1</accession>
<proteinExistence type="predicted"/>
<evidence type="ECO:0000313" key="2">
    <source>
        <dbReference type="EMBL" id="NEB07456.1"/>
    </source>
</evidence>
<dbReference type="GO" id="GO:0003824">
    <property type="term" value="F:catalytic activity"/>
    <property type="evidence" value="ECO:0007669"/>
    <property type="project" value="InterPro"/>
</dbReference>
<dbReference type="Gene3D" id="1.10.1670.10">
    <property type="entry name" value="Helix-hairpin-Helix base-excision DNA repair enzymes (C-terminal)"/>
    <property type="match status" value="1"/>
</dbReference>
<dbReference type="Gene3D" id="1.10.340.30">
    <property type="entry name" value="Hypothetical protein, domain 2"/>
    <property type="match status" value="1"/>
</dbReference>